<dbReference type="Gene3D" id="1.20.58.740">
    <property type="match status" value="1"/>
</dbReference>
<evidence type="ECO:0000256" key="3">
    <source>
        <dbReference type="PROSITE-ProRule" id="PRU00983"/>
    </source>
</evidence>
<dbReference type="Pfam" id="PF14429">
    <property type="entry name" value="DOCK-C2"/>
    <property type="match status" value="1"/>
</dbReference>
<evidence type="ECO:0000256" key="1">
    <source>
        <dbReference type="ARBA" id="ARBA00022553"/>
    </source>
</evidence>
<feature type="domain" description="C2 DOCK-type" evidence="5">
    <location>
        <begin position="591"/>
        <end position="760"/>
    </location>
</feature>
<dbReference type="FunFam" id="1.20.58.740:FF:000002">
    <property type="entry name" value="Dedicator of cytokinesis protein 7"/>
    <property type="match status" value="1"/>
</dbReference>
<gene>
    <name evidence="8" type="primary">LOC111596008</name>
</gene>
<dbReference type="InterPro" id="IPR043161">
    <property type="entry name" value="DOCK_C_lobe_A"/>
</dbReference>
<evidence type="ECO:0000313" key="7">
    <source>
        <dbReference type="Proteomes" id="UP000504633"/>
    </source>
</evidence>
<dbReference type="PROSITE" id="PS51650">
    <property type="entry name" value="C2_DOCK"/>
    <property type="match status" value="1"/>
</dbReference>
<dbReference type="Proteomes" id="UP000504633">
    <property type="component" value="Unplaced"/>
</dbReference>
<evidence type="ECO:0000259" key="5">
    <source>
        <dbReference type="PROSITE" id="PS51650"/>
    </source>
</evidence>
<dbReference type="Pfam" id="PF06920">
    <property type="entry name" value="DHR-2_Lobe_A"/>
    <property type="match status" value="1"/>
</dbReference>
<dbReference type="InterPro" id="IPR046773">
    <property type="entry name" value="DOCKER_Lobe_C"/>
</dbReference>
<dbReference type="CDD" id="cd08696">
    <property type="entry name" value="C2_Dock-C"/>
    <property type="match status" value="1"/>
</dbReference>
<dbReference type="InterPro" id="IPR037808">
    <property type="entry name" value="C2_Dock-C"/>
</dbReference>
<dbReference type="Pfam" id="PF20421">
    <property type="entry name" value="DHR-2_Lobe_C"/>
    <property type="match status" value="1"/>
</dbReference>
<organism evidence="7 8">
    <name type="scientific">Drosophila hydei</name>
    <name type="common">Fruit fly</name>
    <dbReference type="NCBI Taxonomy" id="7224"/>
    <lineage>
        <taxon>Eukaryota</taxon>
        <taxon>Metazoa</taxon>
        <taxon>Ecdysozoa</taxon>
        <taxon>Arthropoda</taxon>
        <taxon>Hexapoda</taxon>
        <taxon>Insecta</taxon>
        <taxon>Pterygota</taxon>
        <taxon>Neoptera</taxon>
        <taxon>Endopterygota</taxon>
        <taxon>Diptera</taxon>
        <taxon>Brachycera</taxon>
        <taxon>Muscomorpha</taxon>
        <taxon>Ephydroidea</taxon>
        <taxon>Drosophilidae</taxon>
        <taxon>Drosophila</taxon>
    </lineage>
</organism>
<dbReference type="Pfam" id="PF11878">
    <property type="entry name" value="DOCK_C-D_N"/>
    <property type="match status" value="1"/>
</dbReference>
<dbReference type="InterPro" id="IPR046770">
    <property type="entry name" value="DOCKER_Lobe_B"/>
</dbReference>
<dbReference type="GO" id="GO:0005085">
    <property type="term" value="F:guanyl-nucleotide exchange factor activity"/>
    <property type="evidence" value="ECO:0007669"/>
    <property type="project" value="UniProtKB-KW"/>
</dbReference>
<dbReference type="FunFam" id="1.25.40.410:FF:000002">
    <property type="entry name" value="Dedicator of cytokinesis protein 7"/>
    <property type="match status" value="1"/>
</dbReference>
<dbReference type="CDD" id="cd11695">
    <property type="entry name" value="DHR2_DOCK_C"/>
    <property type="match status" value="1"/>
</dbReference>
<protein>
    <submittedName>
        <fullName evidence="8">Dedicator of cytokinesis protein 7 isoform X1</fullName>
    </submittedName>
</protein>
<dbReference type="InterPro" id="IPR046769">
    <property type="entry name" value="DOCKER_Lobe_A"/>
</dbReference>
<dbReference type="PANTHER" id="PTHR23317">
    <property type="entry name" value="DEDICATOR OF CYTOKINESIS DOCK"/>
    <property type="match status" value="1"/>
</dbReference>
<keyword evidence="2" id="KW-0344">Guanine-nucleotide releasing factor</keyword>
<dbReference type="GO" id="GO:0007264">
    <property type="term" value="P:small GTPase-mediated signal transduction"/>
    <property type="evidence" value="ECO:0007669"/>
    <property type="project" value="InterPro"/>
</dbReference>
<comment type="similarity">
    <text evidence="3">Belongs to the DOCK family.</text>
</comment>
<dbReference type="Pfam" id="PF20422">
    <property type="entry name" value="DHR-2_Lobe_B"/>
    <property type="match status" value="1"/>
</dbReference>
<accession>A0A6J1LHI2</accession>
<proteinExistence type="inferred from homology"/>
<dbReference type="PANTHER" id="PTHR23317:SF76">
    <property type="entry name" value="LD20667P"/>
    <property type="match status" value="1"/>
</dbReference>
<dbReference type="InterPro" id="IPR043162">
    <property type="entry name" value="DOCK_C_lobe_C"/>
</dbReference>
<dbReference type="CTD" id="33165"/>
<feature type="domain" description="DOCKER" evidence="6">
    <location>
        <begin position="1602"/>
        <end position="2037"/>
    </location>
</feature>
<dbReference type="GeneID" id="111596008"/>
<dbReference type="PROSITE" id="PS51651">
    <property type="entry name" value="DOCKER"/>
    <property type="match status" value="1"/>
</dbReference>
<feature type="region of interest" description="Disordered" evidence="4">
    <location>
        <begin position="440"/>
        <end position="478"/>
    </location>
</feature>
<dbReference type="OMA" id="FPHQFND"/>
<dbReference type="KEGG" id="dhe:111596008"/>
<dbReference type="InterPro" id="IPR021816">
    <property type="entry name" value="DOCK_C/D_N"/>
</dbReference>
<sequence length="2057" mass="234432">MSTAQRSFVQKMSKQPAADVRKNISVHMQSKTTHCTSMCSSTLSLTEPLDYEEFLNQHMNIINRDPLKHILDFPQGDVTVKTIPRKIRTVDHIIPNENISELPKHVQESVRCYTSPWKVVEYAHRHYSSSCSTRERNDRETTSHSAYQQEFEIDNDFSSFDESFTDKSESCTPSSRQSIVSLASVSSCTDTLTPRSSWASFDLRRSVNDPLIPNLLDNVPPDQIDQLNDSRRQEDRQGAFFSLYPEIEVEEAIERRLQAELPVEHIGHRIHVKCLQLRLELEVEPIFASMAIYDAKERQKVSENFYFDMNSDSLKLMLSTHVRCADVSTQSRSAIFEISYPSNDLFLVIRLEKVLQGDINNSVEPYLKEDKEKYREKVKSNAMDYCERLGKYRMPFAWTAIYLTNIFNGDNFENKDAYVGDRDSSNCGSIAALGSAASSNSLDRKSSTSSFDQLRRKANDMSGTLTRRGSLERKEKRRSWSPDDFANVVENFRPITLTVPSFFKQEPDKMKDEDLYKILPELKRPCTVIKKYKCIPGSIKLEISPCVEDVTNALTPELAKIEPHGGTKTRPVKEILEFPLLPIYNPHYSYRNLLFVSPKELNFSARAGSARNIAIRIQLMSGETPSEAVNAIFGKSSCPEYATDVFTCVNYHNKCPSFYDEIKIALPASIKQHHHLLFTIYHVSCQKKPHELQLPVETPIGYTWLPLLEDGKLKVGEFNLPVMVEAPPKNYSFIPPNVHLPGIKWLDNHRSVFSINVAAVTSVHTLDAHLDQFFLMCEYLDSGNIPSHIGEGNMEAELKKCLLDIEHANRESLVKHLPLVLDKLIELLVTTHKVGGQTMCLGSTVFEVLCLVSARLSILSDVDQYGRQSLFSTYVQFQCKIPHPLNTKRCKKRNGANEFLSKETYDSYDVLSSDTAELQNEALSNAGLESDMTLRLLHEELALQYTLSRGKAADLAMTNSWFLFELMVKSMIEHLDNSSTLNAPRKHRFSQQYNEDIAALVAIVTNKVMEYHSTDPRLAQSLNASLSFLIFDLLSIGDRGFVFGLIQIYSKLIISRNASGPELMSYKIDFHRIVCSHEHFIALNFPFGTSYTTFSAPCSPTPSSTSSTSQTSYGSIERSLHADLSSEFRQQHFLVGIVLTDLATVMEIPSPHLHGKAINCVRNLLTSHDSRYDADVRCRVASLYIPLLSIVMDSFSQLHQYLSDAQDHDRLQQMGQLEDYQGPHQTIAKATISPEVAYAISGSRVYSYMTEPSKSKVPLNAENTRHLLACVLWVLKNLERTVLYRWLLGLSPHRVHQMLQVLNTCLKAFEYSGQKRLPTLKRTNTHSFRKTAPTDVKEKLEECIRGTNSARYDLINRRKDRNSTEKLRWRKDHMPYRSQYSETASKIETELEISHFIEGSLSTEISLIILDSLEIIVHVATNLHHNLLGTVLKVLLHSLSRNQSTLALQNLFASQRALIFKFPNLLFDEETDICADLCLLLLKHCASQLPGIRSQAAASLYLLMRQNFEIGNNFARVKMQVTMSLSSLVGTSASFSEQSLRRALKTILVYAESDADLQETSFPEQVQDLLFNLHMILSDTVKMKEYQEDPEMLLDLMNRIAKGYQNNPDLRLTWLENMAKKHRERANHTEAAMCYIHGAALVAEYLSMLESQTHLPIGAVSFQRISPNTFMESAVSDDVLSPGEDGICLGNHFTETGLKALLEEASNSFQVAGMYEAMNEVYKILLPICEANREFHKLGKIHGKLQEAFNRIAQLHGKRVFGTYFRVGFYGAKFGDLDQQEFIYKEPTLTKLPEIFSRLQNFYTERFGPDSVHIIKDSNNFDPNTLDSEKAYIQITYVEPFFETYEMRHRETYFERNFNIKRFIFATPFTKNGKAHGELHEQCKRKTILTTANHFPYVKTRIQVINRAQFQLEPIEVAIEDIQKKTLELAAATNQEPADPKILQMVLQGCIGTTVNQGPMEMASVFLSNLSDGTTIPTKHQNKLRLCFREFSKRCADALKKNRNLILSDQKDYQRELERNYERFVERLMPLITLTSAQTQGVVKANAYQNKSTPLKW</sequence>
<dbReference type="InterPro" id="IPR027007">
    <property type="entry name" value="C2_DOCK-type_domain"/>
</dbReference>
<evidence type="ECO:0000256" key="4">
    <source>
        <dbReference type="SAM" id="MobiDB-lite"/>
    </source>
</evidence>
<dbReference type="InterPro" id="IPR026791">
    <property type="entry name" value="DOCK"/>
</dbReference>
<reference evidence="8" key="1">
    <citation type="submission" date="2025-08" db="UniProtKB">
        <authorList>
            <consortium name="RefSeq"/>
        </authorList>
    </citation>
    <scope>IDENTIFICATION</scope>
    <source>
        <strain evidence="8">15085-1641.00</strain>
        <tissue evidence="8">Whole body</tissue>
    </source>
</reference>
<dbReference type="InterPro" id="IPR035892">
    <property type="entry name" value="C2_domain_sf"/>
</dbReference>
<evidence type="ECO:0000313" key="8">
    <source>
        <dbReference type="RefSeq" id="XP_023165791.2"/>
    </source>
</evidence>
<evidence type="ECO:0000259" key="6">
    <source>
        <dbReference type="PROSITE" id="PS51651"/>
    </source>
</evidence>
<dbReference type="InterPro" id="IPR027357">
    <property type="entry name" value="DOCKER_dom"/>
</dbReference>
<keyword evidence="7" id="KW-1185">Reference proteome</keyword>
<keyword evidence="1" id="KW-0597">Phosphoprotein</keyword>
<dbReference type="Gene3D" id="1.25.40.410">
    <property type="match status" value="1"/>
</dbReference>
<dbReference type="RefSeq" id="XP_023165791.2">
    <property type="nucleotide sequence ID" value="XM_023310023.2"/>
</dbReference>
<dbReference type="OrthoDB" id="47328at2759"/>
<name>A0A6J1LHI2_DROHY</name>
<feature type="compositionally biased region" description="Basic and acidic residues" evidence="4">
    <location>
        <begin position="469"/>
        <end position="478"/>
    </location>
</feature>
<dbReference type="Gene3D" id="2.60.40.150">
    <property type="entry name" value="C2 domain"/>
    <property type="match status" value="1"/>
</dbReference>
<evidence type="ECO:0000256" key="2">
    <source>
        <dbReference type="ARBA" id="ARBA00022658"/>
    </source>
</evidence>